<keyword evidence="3" id="KW-1185">Reference proteome</keyword>
<evidence type="ECO:0000313" key="2">
    <source>
        <dbReference type="EMBL" id="MFC0202996.1"/>
    </source>
</evidence>
<dbReference type="RefSeq" id="WP_379485865.1">
    <property type="nucleotide sequence ID" value="NZ_JBHLWK010000005.1"/>
</dbReference>
<evidence type="ECO:0000313" key="3">
    <source>
        <dbReference type="Proteomes" id="UP001589798"/>
    </source>
</evidence>
<comment type="caution">
    <text evidence="2">The sequence shown here is derived from an EMBL/GenBank/DDBJ whole genome shotgun (WGS) entry which is preliminary data.</text>
</comment>
<dbReference type="Proteomes" id="UP001589798">
    <property type="component" value="Unassembled WGS sequence"/>
</dbReference>
<evidence type="ECO:0000259" key="1">
    <source>
        <dbReference type="Pfam" id="PF06634"/>
    </source>
</evidence>
<accession>A0ABV6CQI5</accession>
<reference evidence="2 3" key="1">
    <citation type="submission" date="2024-09" db="EMBL/GenBank/DDBJ databases">
        <authorList>
            <person name="Sun Q."/>
            <person name="Mori K."/>
        </authorList>
    </citation>
    <scope>NUCLEOTIDE SEQUENCE [LARGE SCALE GENOMIC DNA]</scope>
    <source>
        <strain evidence="2 3">CCM 7706</strain>
    </source>
</reference>
<dbReference type="Pfam" id="PF06634">
    <property type="entry name" value="DUF1156"/>
    <property type="match status" value="1"/>
</dbReference>
<protein>
    <submittedName>
        <fullName evidence="2">DUF1156 domain-containing protein</fullName>
    </submittedName>
</protein>
<gene>
    <name evidence="2" type="ORF">ACFFJC_01795</name>
</gene>
<name>A0ABV6CQI5_9SPHN</name>
<organism evidence="2 3">
    <name type="scientific">Novosphingobium soli</name>
    <dbReference type="NCBI Taxonomy" id="574956"/>
    <lineage>
        <taxon>Bacteria</taxon>
        <taxon>Pseudomonadati</taxon>
        <taxon>Pseudomonadota</taxon>
        <taxon>Alphaproteobacteria</taxon>
        <taxon>Sphingomonadales</taxon>
        <taxon>Sphingomonadaceae</taxon>
        <taxon>Novosphingobium</taxon>
    </lineage>
</organism>
<dbReference type="InterPro" id="IPR029063">
    <property type="entry name" value="SAM-dependent_MTases_sf"/>
</dbReference>
<proteinExistence type="predicted"/>
<sequence length="910" mass="101489">MTSTNNPKKKLIEVAIPLEAINKASAREKSIRHGHPSTLHLWWARRPLAACRAVLFAQLVDDPASHPEQFPTDEAVEEERQRLFRIIEDLVEWENSTKDEVLGRARAEIRKNFPDGLPSVYDPFSGGGSIPLEALRLGLPSEGSDLNPVAVMIGKAMIELPSQFKDQKPAHPGKPERLHYRGAEGLAEDILWYARALSDKAWEKIGHLYPQVALPKKDGGGEGTVLAWLWARTVASPNPAVRGAHVPLISNYWLCNKPKKSVWVKPVVSGTDISFEVHNGKPDDEDAVAAGTKAGRGANFRCFLTGDAITADYVKAEGMAGRMGWRLLAIVVEGKGGRRYVAPTKEHEALAFSEKPDWRPEYPLSQHPQYMSVTNYGPTNISDLFMDRQTIALNTFMGLIPEVVRDIPDSAYRKVMLSYLVLGVSRLANRQSTSTFWHTSRENVEQVFAMQALPMRWDTAEGNPFSSSSGNFIGQVEYLAKAVAALPCSDQGGVERQMDAQNVDFSGFVISTDPPYYDNVPYADLSDFFYVWLRKGLAGTYPDLFSTMLVPKQEELVADYKRHGGKDEADSFFLEGMTTVMRNMATQGRPDVPAAIYYAFRQGEVDESGFSVKGWATFLQAIVDAGYSIGATWPVRTELVGNLKKNKNALATSVVMACRPRAADAETISRVEFIRALRRELPAALKEMHRASIAPVDIPQASIGPGIAIFSRYASVIERDDNPMSVKTALQIINEELDQYLSSQEGDFDPETRFAVTWFTQHGYEKGVFGDADNLARARGISVDDVRHAGIVESSAGRVRIYKREELDEEWDPETDRHLTVWECCQYLVRQHQLDGLSHDTALLLKKFGSDKAEAVKDLAYVLYEISDKRRQDRQEATAYNALVTDWTELTRQAAAIHDTVGDRQIKLDI</sequence>
<feature type="domain" description="DUF1156" evidence="1">
    <location>
        <begin position="15"/>
        <end position="86"/>
    </location>
</feature>
<dbReference type="SUPFAM" id="SSF53335">
    <property type="entry name" value="S-adenosyl-L-methionine-dependent methyltransferases"/>
    <property type="match status" value="1"/>
</dbReference>
<dbReference type="InterPro" id="IPR009537">
    <property type="entry name" value="DUF1156"/>
</dbReference>
<dbReference type="EMBL" id="JBHLWK010000005">
    <property type="protein sequence ID" value="MFC0202996.1"/>
    <property type="molecule type" value="Genomic_DNA"/>
</dbReference>